<evidence type="ECO:0000313" key="1">
    <source>
        <dbReference type="EMBL" id="MBI0314744.1"/>
    </source>
</evidence>
<dbReference type="RefSeq" id="WP_198277750.1">
    <property type="nucleotide sequence ID" value="NZ_BAAAIF010000018.1"/>
</dbReference>
<comment type="caution">
    <text evidence="1">The sequence shown here is derived from an EMBL/GenBank/DDBJ whole genome shotgun (WGS) entry which is preliminary data.</text>
</comment>
<evidence type="ECO:0000313" key="2">
    <source>
        <dbReference type="Proteomes" id="UP000638849"/>
    </source>
</evidence>
<organism evidence="1 2">
    <name type="scientific">Streptomyces javensis</name>
    <dbReference type="NCBI Taxonomy" id="114698"/>
    <lineage>
        <taxon>Bacteria</taxon>
        <taxon>Bacillati</taxon>
        <taxon>Actinomycetota</taxon>
        <taxon>Actinomycetes</taxon>
        <taxon>Kitasatosporales</taxon>
        <taxon>Streptomycetaceae</taxon>
        <taxon>Streptomyces</taxon>
        <taxon>Streptomyces violaceusniger group</taxon>
    </lineage>
</organism>
<dbReference type="EMBL" id="JAEEAQ010000146">
    <property type="protein sequence ID" value="MBI0314744.1"/>
    <property type="molecule type" value="Genomic_DNA"/>
</dbReference>
<protein>
    <submittedName>
        <fullName evidence="1">Uncharacterized protein</fullName>
    </submittedName>
</protein>
<proteinExistence type="predicted"/>
<dbReference type="Proteomes" id="UP000638849">
    <property type="component" value="Unassembled WGS sequence"/>
</dbReference>
<reference evidence="1 2" key="1">
    <citation type="submission" date="2020-12" db="EMBL/GenBank/DDBJ databases">
        <authorList>
            <person name="Kusuma A.B."/>
            <person name="Nouioui I."/>
            <person name="Goodfellow M."/>
        </authorList>
    </citation>
    <scope>NUCLEOTIDE SEQUENCE [LARGE SCALE GENOMIC DNA]</scope>
    <source>
        <strain evidence="1 2">DSM 41764</strain>
    </source>
</reference>
<name>A0ABS0RBH3_9ACTN</name>
<gene>
    <name evidence="1" type="ORF">JBF12_17450</name>
</gene>
<sequence length="133" mass="13804">MPLPTTAEMLAVLANTALEKSDIDSASVEVFAADGHPRITFASSGDPGTDRGAVGQINGEICMSQTLGELSLTGPVIVRPKDDDATLACAANALRYLATLLERAATGTDQDQPVQMDRSTAVRFAENVLSGLG</sequence>
<accession>A0ABS0RBH3</accession>
<keyword evidence="2" id="KW-1185">Reference proteome</keyword>